<organism evidence="1 2">
    <name type="scientific">Bacillus phage G</name>
    <dbReference type="NCBI Taxonomy" id="2884420"/>
    <lineage>
        <taxon>Viruses</taxon>
        <taxon>Duplodnaviria</taxon>
        <taxon>Heunggongvirae</taxon>
        <taxon>Uroviricota</taxon>
        <taxon>Caudoviricetes</taxon>
        <taxon>Donellivirus</taxon>
        <taxon>Donellivirus gee</taxon>
    </lineage>
</organism>
<gene>
    <name evidence="1" type="primary">674</name>
    <name evidence="1" type="ORF">G_674</name>
</gene>
<dbReference type="RefSeq" id="YP_009015966.1">
    <property type="nucleotide sequence ID" value="NC_023719.1"/>
</dbReference>
<protein>
    <submittedName>
        <fullName evidence="1">Gp674</fullName>
    </submittedName>
</protein>
<accession>G3MB54</accession>
<evidence type="ECO:0000313" key="1">
    <source>
        <dbReference type="EMBL" id="AEO93917.1"/>
    </source>
</evidence>
<keyword evidence="2" id="KW-1185">Reference proteome</keyword>
<dbReference type="EMBL" id="JN638751">
    <property type="protein sequence ID" value="AEO93917.1"/>
    <property type="molecule type" value="Genomic_DNA"/>
</dbReference>
<dbReference type="KEGG" id="vg:18563882"/>
<dbReference type="GeneID" id="18563882"/>
<name>G3MB54_9CAUD</name>
<dbReference type="Proteomes" id="UP000009273">
    <property type="component" value="Segment"/>
</dbReference>
<proteinExistence type="predicted"/>
<sequence>MTLENPKKKRVIEILNNFIVIDSLAATDKTFTLEVYERLAKDCYLWEIRFVENAQEAISFSHNLINIRLKNGRIEVTSNLFLVKSIFKYEFLGYKKSEVGDVPFNRFLYEVTLDSIEELSYLLERVVSKARLEFVLTKF</sequence>
<reference evidence="1 2" key="1">
    <citation type="submission" date="2011-09" db="EMBL/GenBank/DDBJ databases">
        <authorList>
            <person name="Pope W.H."/>
            <person name="Pedulla M.L."/>
            <person name="Ford M.E."/>
            <person name="Peebles C.L."/>
            <person name="Hatfull G.H."/>
            <person name="Hendrix R.W."/>
        </authorList>
    </citation>
    <scope>NUCLEOTIDE SEQUENCE [LARGE SCALE GENOMIC DNA]</scope>
    <source>
        <strain evidence="1">G</strain>
    </source>
</reference>
<evidence type="ECO:0000313" key="2">
    <source>
        <dbReference type="Proteomes" id="UP000009273"/>
    </source>
</evidence>